<reference evidence="2 3" key="1">
    <citation type="submission" date="2019-09" db="EMBL/GenBank/DDBJ databases">
        <title>Bird 10,000 Genomes (B10K) Project - Family phase.</title>
        <authorList>
            <person name="Zhang G."/>
        </authorList>
    </citation>
    <scope>NUCLEOTIDE SEQUENCE [LARGE SCALE GENOMIC DNA]</scope>
    <source>
        <strain evidence="2">B10K-DU-002-36</strain>
        <tissue evidence="2">Muscle</tissue>
    </source>
</reference>
<feature type="non-terminal residue" evidence="2">
    <location>
        <position position="1"/>
    </location>
</feature>
<dbReference type="PANTHER" id="PTHR15494">
    <property type="entry name" value="CALCIUM-BINDING TYROSINE PHOSPHORYLATION-REGULATED PROTEIN"/>
    <property type="match status" value="1"/>
</dbReference>
<accession>A0A7L1IXY1</accession>
<dbReference type="GO" id="GO:0005737">
    <property type="term" value="C:cytoplasm"/>
    <property type="evidence" value="ECO:0007669"/>
    <property type="project" value="TreeGrafter"/>
</dbReference>
<proteinExistence type="predicted"/>
<dbReference type="EMBL" id="VXBO01009738">
    <property type="protein sequence ID" value="NXN43285.1"/>
    <property type="molecule type" value="Genomic_DNA"/>
</dbReference>
<dbReference type="InterPro" id="IPR047579">
    <property type="entry name" value="DD_CABYR_SP17"/>
</dbReference>
<dbReference type="GO" id="GO:0005509">
    <property type="term" value="F:calcium ion binding"/>
    <property type="evidence" value="ECO:0007669"/>
    <property type="project" value="InterPro"/>
</dbReference>
<comment type="caution">
    <text evidence="2">The sequence shown here is derived from an EMBL/GenBank/DDBJ whole genome shotgun (WGS) entry which is preliminary data.</text>
</comment>
<gene>
    <name evidence="2" type="primary">Cabyr</name>
    <name evidence="2" type="ORF">RHIAFR_R06170</name>
</gene>
<dbReference type="Proteomes" id="UP000525158">
    <property type="component" value="Unassembled WGS sequence"/>
</dbReference>
<keyword evidence="3" id="KW-1185">Reference proteome</keyword>
<protein>
    <submittedName>
        <fullName evidence="2">CABYR protein</fullName>
    </submittedName>
</protein>
<dbReference type="PANTHER" id="PTHR15494:SF0">
    <property type="entry name" value="CALCIUM-BINDING TYROSINE PHOSPHORYLATION-REGULATED PROTEIN"/>
    <property type="match status" value="1"/>
</dbReference>
<feature type="compositionally biased region" description="Polar residues" evidence="1">
    <location>
        <begin position="86"/>
        <end position="104"/>
    </location>
</feature>
<name>A0A7L1IXY1_SMUAF</name>
<evidence type="ECO:0000256" key="1">
    <source>
        <dbReference type="SAM" id="MobiDB-lite"/>
    </source>
</evidence>
<feature type="compositionally biased region" description="Pro residues" evidence="1">
    <location>
        <begin position="231"/>
        <end position="243"/>
    </location>
</feature>
<dbReference type="SUPFAM" id="SSF47391">
    <property type="entry name" value="Dimerization-anchoring domain of cAMP-dependent PK regulatory subunit"/>
    <property type="match status" value="1"/>
</dbReference>
<feature type="compositionally biased region" description="Low complexity" evidence="1">
    <location>
        <begin position="182"/>
        <end position="203"/>
    </location>
</feature>
<dbReference type="CDD" id="cd12100">
    <property type="entry name" value="DD_CABYR_SP17"/>
    <property type="match status" value="1"/>
</dbReference>
<evidence type="ECO:0000313" key="2">
    <source>
        <dbReference type="EMBL" id="NXN43285.1"/>
    </source>
</evidence>
<feature type="non-terminal residue" evidence="2">
    <location>
        <position position="279"/>
    </location>
</feature>
<feature type="region of interest" description="Disordered" evidence="1">
    <location>
        <begin position="82"/>
        <end position="117"/>
    </location>
</feature>
<sequence length="279" mass="29586">LQILLEGVSLAVMENKPDDIAEFFALYFQDLVIFRKGHPDLDITDTVLNFEFAREHINTLFAGEPKRKDKCTDTEEDQLLREPGIQWSSKVTQRPSTASSTAESKSPPGSARPSFPERPELLYVPTEATQLAAPALGTADPFSPVRDVVTSVQTLYEDSQTSESEFTPVEDAAEDVSAVPAAGASVGAVRSQPAGQSPSSPAGDLGPSDSQAGVSTDDVNRASSVTLWEEPSPPSPPPSPAPRDPSQAVPSCSDAEVASAPEAVALWWDGEPIMGAEVP</sequence>
<dbReference type="InterPro" id="IPR038848">
    <property type="entry name" value="CABYR"/>
</dbReference>
<dbReference type="AlphaFoldDB" id="A0A7L1IXY1"/>
<dbReference type="GO" id="GO:0048240">
    <property type="term" value="P:sperm capacitation"/>
    <property type="evidence" value="ECO:0007669"/>
    <property type="project" value="InterPro"/>
</dbReference>
<feature type="region of interest" description="Disordered" evidence="1">
    <location>
        <begin position="182"/>
        <end position="257"/>
    </location>
</feature>
<evidence type="ECO:0000313" key="3">
    <source>
        <dbReference type="Proteomes" id="UP000525158"/>
    </source>
</evidence>
<organism evidence="2 3">
    <name type="scientific">Smutsornis africanus</name>
    <name type="common">Double-banded courser</name>
    <name type="synonym">Rhinoptilus africanus</name>
    <dbReference type="NCBI Taxonomy" id="240209"/>
    <lineage>
        <taxon>Eukaryota</taxon>
        <taxon>Metazoa</taxon>
        <taxon>Chordata</taxon>
        <taxon>Craniata</taxon>
        <taxon>Vertebrata</taxon>
        <taxon>Euteleostomi</taxon>
        <taxon>Archelosauria</taxon>
        <taxon>Archosauria</taxon>
        <taxon>Dinosauria</taxon>
        <taxon>Saurischia</taxon>
        <taxon>Theropoda</taxon>
        <taxon>Coelurosauria</taxon>
        <taxon>Aves</taxon>
        <taxon>Neognathae</taxon>
        <taxon>Neoaves</taxon>
        <taxon>Charadriiformes</taxon>
        <taxon>Glareolidae</taxon>
        <taxon>Rhinoptilus</taxon>
    </lineage>
</organism>
<dbReference type="GO" id="GO:0035686">
    <property type="term" value="C:sperm fibrous sheath"/>
    <property type="evidence" value="ECO:0007669"/>
    <property type="project" value="TreeGrafter"/>
</dbReference>